<feature type="region of interest" description="Disordered" evidence="13">
    <location>
        <begin position="1"/>
        <end position="48"/>
    </location>
</feature>
<feature type="binding site" evidence="12">
    <location>
        <position position="83"/>
    </location>
    <ligand>
        <name>[4Fe-4S] cluster</name>
        <dbReference type="ChEBI" id="CHEBI:49883"/>
        <label>1</label>
        <note>4Fe-4S-S-AdoMet</note>
    </ligand>
</feature>
<evidence type="ECO:0000256" key="8">
    <source>
        <dbReference type="ARBA" id="ARBA00023134"/>
    </source>
</evidence>
<feature type="domain" description="Radical SAM core" evidence="14">
    <location>
        <begin position="67"/>
        <end position="294"/>
    </location>
</feature>
<dbReference type="Proteomes" id="UP001501536">
    <property type="component" value="Unassembled WGS sequence"/>
</dbReference>
<feature type="binding site" evidence="12">
    <location>
        <begin position="329"/>
        <end position="331"/>
    </location>
    <ligand>
        <name>GTP</name>
        <dbReference type="ChEBI" id="CHEBI:37565"/>
    </ligand>
</feature>
<keyword evidence="5 12" id="KW-0547">Nucleotide-binding</keyword>
<evidence type="ECO:0000313" key="16">
    <source>
        <dbReference type="Proteomes" id="UP001501536"/>
    </source>
</evidence>
<evidence type="ECO:0000256" key="13">
    <source>
        <dbReference type="SAM" id="MobiDB-lite"/>
    </source>
</evidence>
<dbReference type="PROSITE" id="PS01305">
    <property type="entry name" value="MOAA_NIFB_PQQE"/>
    <property type="match status" value="1"/>
</dbReference>
<evidence type="ECO:0000256" key="7">
    <source>
        <dbReference type="ARBA" id="ARBA00023014"/>
    </source>
</evidence>
<evidence type="ECO:0000256" key="11">
    <source>
        <dbReference type="ARBA" id="ARBA00048697"/>
    </source>
</evidence>
<dbReference type="EC" id="4.1.99.22" evidence="1 12"/>
<evidence type="ECO:0000256" key="9">
    <source>
        <dbReference type="ARBA" id="ARBA00023150"/>
    </source>
</evidence>
<comment type="pathway">
    <text evidence="12">Cofactor biosynthesis; molybdopterin biosynthesis.</text>
</comment>
<evidence type="ECO:0000256" key="10">
    <source>
        <dbReference type="ARBA" id="ARBA00023239"/>
    </source>
</evidence>
<sequence>MVYARRMGTTRVSLQTTRPRSEGQRDTGGLAPAPEPAAGTAAPGTRGVDAAAWPRDAGPVEKPLVDRFGRVASDLRISLIDKCNLRCTYCMPADGMAWLPKSRLLTGEEVRRLVTIGVRDLGVRELRLTGGEPLVRVDLVDIVAGLRADHPELPISLTTNAVGLAKKARPLADAGLSRINVSLDTLHAGTFQELARRNHLQATLDGIDAAVDAGLGAPLKINTVLMRGVNDHEAADLLAWAVERGFELRFIEQMPLDADHGWRKDNMVTSAEIHERLSERFVLSADPRDRDGAPAERFQVAHRADPGRVVGTVGIIASVTEPFCSDCRRTRITAEGKVMACLFSREETDLSELLRSGASDDDVADRWREAMWGKPRAHGMGHPGLGDDDFVQPDRSMSAIGG</sequence>
<feature type="binding site" evidence="12">
    <location>
        <position position="182"/>
    </location>
    <ligand>
        <name>S-adenosyl-L-methionine</name>
        <dbReference type="ChEBI" id="CHEBI:59789"/>
    </ligand>
</feature>
<feature type="region of interest" description="Disordered" evidence="13">
    <location>
        <begin position="378"/>
        <end position="402"/>
    </location>
</feature>
<comment type="function">
    <text evidence="12">Catalyzes the cyclization of GTP to (8S)-3',8-cyclo-7,8-dihydroguanosine 5'-triphosphate.</text>
</comment>
<gene>
    <name evidence="12 15" type="primary">moaA</name>
    <name evidence="15" type="ORF">GCM10022377_12150</name>
</gene>
<keyword evidence="16" id="KW-1185">Reference proteome</keyword>
<keyword evidence="2 12" id="KW-0004">4Fe-4S</keyword>
<keyword evidence="6 12" id="KW-0408">Iron</keyword>
<evidence type="ECO:0000256" key="6">
    <source>
        <dbReference type="ARBA" id="ARBA00023004"/>
    </source>
</evidence>
<dbReference type="InterPro" id="IPR013785">
    <property type="entry name" value="Aldolase_TIM"/>
</dbReference>
<feature type="binding site" evidence="12">
    <location>
        <position position="324"/>
    </location>
    <ligand>
        <name>[4Fe-4S] cluster</name>
        <dbReference type="ChEBI" id="CHEBI:49883"/>
        <label>2</label>
        <note>4Fe-4S-substrate</note>
    </ligand>
</feature>
<feature type="binding site" evidence="12">
    <location>
        <position position="76"/>
    </location>
    <ligand>
        <name>GTP</name>
        <dbReference type="ChEBI" id="CHEBI:37565"/>
    </ligand>
</feature>
<dbReference type="SFLD" id="SFLDS00029">
    <property type="entry name" value="Radical_SAM"/>
    <property type="match status" value="1"/>
</dbReference>
<dbReference type="PANTHER" id="PTHR22960:SF0">
    <property type="entry name" value="MOLYBDENUM COFACTOR BIOSYNTHESIS PROTEIN 1"/>
    <property type="match status" value="1"/>
</dbReference>
<feature type="binding site" evidence="12">
    <location>
        <position position="327"/>
    </location>
    <ligand>
        <name>[4Fe-4S] cluster</name>
        <dbReference type="ChEBI" id="CHEBI:49883"/>
        <label>2</label>
        <note>4Fe-4S-substrate</note>
    </ligand>
</feature>
<dbReference type="PANTHER" id="PTHR22960">
    <property type="entry name" value="MOLYBDOPTERIN COFACTOR SYNTHESIS PROTEIN A"/>
    <property type="match status" value="1"/>
</dbReference>
<evidence type="ECO:0000259" key="14">
    <source>
        <dbReference type="PROSITE" id="PS51918"/>
    </source>
</evidence>
<dbReference type="SFLD" id="SFLDG01386">
    <property type="entry name" value="main_SPASM_domain-containing"/>
    <property type="match status" value="1"/>
</dbReference>
<comment type="similarity">
    <text evidence="12">Belongs to the radical SAM superfamily. MoaA family.</text>
</comment>
<dbReference type="SFLD" id="SFLDG01383">
    <property type="entry name" value="cyclic_pyranopterin_phosphate"/>
    <property type="match status" value="1"/>
</dbReference>
<protein>
    <recommendedName>
        <fullName evidence="1 12">GTP 3',8-cyclase</fullName>
        <ecNumber evidence="1 12">4.1.99.22</ecNumber>
    </recommendedName>
    <alternativeName>
        <fullName evidence="12">Molybdenum cofactor biosynthesis protein A</fullName>
    </alternativeName>
</protein>
<dbReference type="CDD" id="cd01335">
    <property type="entry name" value="Radical_SAM"/>
    <property type="match status" value="1"/>
</dbReference>
<dbReference type="InterPro" id="IPR040064">
    <property type="entry name" value="MoaA-like"/>
</dbReference>
<dbReference type="Pfam" id="PF04055">
    <property type="entry name" value="Radical_SAM"/>
    <property type="match status" value="1"/>
</dbReference>
<feature type="binding site" evidence="12">
    <location>
        <position position="341"/>
    </location>
    <ligand>
        <name>[4Fe-4S] cluster</name>
        <dbReference type="ChEBI" id="CHEBI:49883"/>
        <label>2</label>
        <note>4Fe-4S-substrate</note>
    </ligand>
</feature>
<reference evidence="16" key="1">
    <citation type="journal article" date="2019" name="Int. J. Syst. Evol. Microbiol.">
        <title>The Global Catalogue of Microorganisms (GCM) 10K type strain sequencing project: providing services to taxonomists for standard genome sequencing and annotation.</title>
        <authorList>
            <consortium name="The Broad Institute Genomics Platform"/>
            <consortium name="The Broad Institute Genome Sequencing Center for Infectious Disease"/>
            <person name="Wu L."/>
            <person name="Ma J."/>
        </authorList>
    </citation>
    <scope>NUCLEOTIDE SEQUENCE [LARGE SCALE GENOMIC DNA]</scope>
    <source>
        <strain evidence="16">JCM 16961</strain>
    </source>
</reference>
<keyword evidence="8 12" id="KW-0342">GTP-binding</keyword>
<feature type="binding site" evidence="12">
    <location>
        <position position="220"/>
    </location>
    <ligand>
        <name>GTP</name>
        <dbReference type="ChEBI" id="CHEBI:37565"/>
    </ligand>
</feature>
<feature type="binding site" evidence="12">
    <location>
        <position position="87"/>
    </location>
    <ligand>
        <name>[4Fe-4S] cluster</name>
        <dbReference type="ChEBI" id="CHEBI:49883"/>
        <label>1</label>
        <note>4Fe-4S-S-AdoMet</note>
    </ligand>
</feature>
<keyword evidence="3 12" id="KW-0949">S-adenosyl-L-methionine</keyword>
<dbReference type="PROSITE" id="PS51918">
    <property type="entry name" value="RADICAL_SAM"/>
    <property type="match status" value="1"/>
</dbReference>
<dbReference type="SUPFAM" id="SSF102114">
    <property type="entry name" value="Radical SAM enzymes"/>
    <property type="match status" value="1"/>
</dbReference>
<dbReference type="InterPro" id="IPR007197">
    <property type="entry name" value="rSAM"/>
</dbReference>
<feature type="binding site" evidence="12">
    <location>
        <position position="158"/>
    </location>
    <ligand>
        <name>GTP</name>
        <dbReference type="ChEBI" id="CHEBI:37565"/>
    </ligand>
</feature>
<keyword evidence="10 12" id="KW-0456">Lyase</keyword>
<organism evidence="15 16">
    <name type="scientific">Zhihengliuella alba</name>
    <dbReference type="NCBI Taxonomy" id="547018"/>
    <lineage>
        <taxon>Bacteria</taxon>
        <taxon>Bacillati</taxon>
        <taxon>Actinomycetota</taxon>
        <taxon>Actinomycetes</taxon>
        <taxon>Micrococcales</taxon>
        <taxon>Micrococcaceae</taxon>
        <taxon>Zhihengliuella</taxon>
    </lineage>
</organism>
<feature type="binding site" evidence="12">
    <location>
        <position position="127"/>
    </location>
    <ligand>
        <name>GTP</name>
        <dbReference type="ChEBI" id="CHEBI:37565"/>
    </ligand>
</feature>
<comment type="catalytic activity">
    <reaction evidence="11 12">
        <text>GTP + AH2 + S-adenosyl-L-methionine = (8S)-3',8-cyclo-7,8-dihydroguanosine 5'-triphosphate + 5'-deoxyadenosine + L-methionine + A + H(+)</text>
        <dbReference type="Rhea" id="RHEA:49576"/>
        <dbReference type="ChEBI" id="CHEBI:13193"/>
        <dbReference type="ChEBI" id="CHEBI:15378"/>
        <dbReference type="ChEBI" id="CHEBI:17319"/>
        <dbReference type="ChEBI" id="CHEBI:17499"/>
        <dbReference type="ChEBI" id="CHEBI:37565"/>
        <dbReference type="ChEBI" id="CHEBI:57844"/>
        <dbReference type="ChEBI" id="CHEBI:59789"/>
        <dbReference type="ChEBI" id="CHEBI:131766"/>
        <dbReference type="EC" id="4.1.99.22"/>
    </reaction>
</comment>
<dbReference type="InterPro" id="IPR010505">
    <property type="entry name" value="MoaA_twitch"/>
</dbReference>
<feature type="binding site" evidence="12">
    <location>
        <position position="131"/>
    </location>
    <ligand>
        <name>S-adenosyl-L-methionine</name>
        <dbReference type="ChEBI" id="CHEBI:59789"/>
    </ligand>
</feature>
<comment type="cofactor">
    <cofactor evidence="12">
        <name>[4Fe-4S] cluster</name>
        <dbReference type="ChEBI" id="CHEBI:49883"/>
    </cofactor>
    <text evidence="12">Binds 2 [4Fe-4S] clusters. Binds 1 [4Fe-4S] cluster coordinated with 3 cysteines and an exchangeable S-adenosyl-L-methionine and 1 [4Fe-4S] cluster coordinated with 3 cysteines and the GTP-derived substrate.</text>
</comment>
<evidence type="ECO:0000256" key="3">
    <source>
        <dbReference type="ARBA" id="ARBA00022691"/>
    </source>
</evidence>
<feature type="binding site" evidence="12">
    <location>
        <position position="254"/>
    </location>
    <ligand>
        <name>S-adenosyl-L-methionine</name>
        <dbReference type="ChEBI" id="CHEBI:59789"/>
    </ligand>
</feature>
<proteinExistence type="inferred from homology"/>
<dbReference type="InterPro" id="IPR058240">
    <property type="entry name" value="rSAM_sf"/>
</dbReference>
<keyword evidence="9 12" id="KW-0501">Molybdenum cofactor biosynthesis</keyword>
<dbReference type="InterPro" id="IPR006638">
    <property type="entry name" value="Elp3/MiaA/NifB-like_rSAM"/>
</dbReference>
<evidence type="ECO:0000256" key="12">
    <source>
        <dbReference type="HAMAP-Rule" id="MF_01225"/>
    </source>
</evidence>
<dbReference type="InterPro" id="IPR013483">
    <property type="entry name" value="MoaA"/>
</dbReference>
<keyword evidence="4 12" id="KW-0479">Metal-binding</keyword>
<dbReference type="Gene3D" id="3.20.20.70">
    <property type="entry name" value="Aldolase class I"/>
    <property type="match status" value="1"/>
</dbReference>
<evidence type="ECO:0000313" key="15">
    <source>
        <dbReference type="EMBL" id="GAA3700476.1"/>
    </source>
</evidence>
<name>A0ABP7D7G4_9MICC</name>
<feature type="binding site" evidence="12">
    <location>
        <position position="90"/>
    </location>
    <ligand>
        <name>[4Fe-4S] cluster</name>
        <dbReference type="ChEBI" id="CHEBI:49883"/>
        <label>1</label>
        <note>4Fe-4S-S-AdoMet</note>
    </ligand>
</feature>
<dbReference type="EMBL" id="BAABCJ010000002">
    <property type="protein sequence ID" value="GAA3700476.1"/>
    <property type="molecule type" value="Genomic_DNA"/>
</dbReference>
<dbReference type="CDD" id="cd21117">
    <property type="entry name" value="Twitch_MoaA"/>
    <property type="match status" value="1"/>
</dbReference>
<evidence type="ECO:0000256" key="5">
    <source>
        <dbReference type="ARBA" id="ARBA00022741"/>
    </source>
</evidence>
<dbReference type="InterPro" id="IPR000385">
    <property type="entry name" value="MoaA_NifB_PqqE_Fe-S-bd_CS"/>
</dbReference>
<comment type="subunit">
    <text evidence="12">Monomer and homodimer.</text>
</comment>
<accession>A0ABP7D7G4</accession>
<dbReference type="HAMAP" id="MF_01225_B">
    <property type="entry name" value="MoaA_B"/>
    <property type="match status" value="1"/>
</dbReference>
<keyword evidence="7 12" id="KW-0411">Iron-sulfur</keyword>
<feature type="compositionally biased region" description="Low complexity" evidence="13">
    <location>
        <begin position="27"/>
        <end position="45"/>
    </location>
</feature>
<feature type="binding site" evidence="12">
    <location>
        <position position="89"/>
    </location>
    <ligand>
        <name>S-adenosyl-L-methionine</name>
        <dbReference type="ChEBI" id="CHEBI:59789"/>
    </ligand>
</feature>
<dbReference type="NCBIfam" id="TIGR02666">
    <property type="entry name" value="moaA"/>
    <property type="match status" value="1"/>
</dbReference>
<dbReference type="InterPro" id="IPR050105">
    <property type="entry name" value="MoCo_biosynth_MoaA/MoaC"/>
</dbReference>
<comment type="caution">
    <text evidence="15">The sequence shown here is derived from an EMBL/GenBank/DDBJ whole genome shotgun (WGS) entry which is preliminary data.</text>
</comment>
<dbReference type="Pfam" id="PF06463">
    <property type="entry name" value="Mob_synth_C"/>
    <property type="match status" value="1"/>
</dbReference>
<evidence type="ECO:0000256" key="2">
    <source>
        <dbReference type="ARBA" id="ARBA00022485"/>
    </source>
</evidence>
<evidence type="ECO:0000256" key="1">
    <source>
        <dbReference type="ARBA" id="ARBA00012167"/>
    </source>
</evidence>
<dbReference type="SFLD" id="SFLDG01067">
    <property type="entry name" value="SPASM/twitch_domain_containing"/>
    <property type="match status" value="1"/>
</dbReference>
<evidence type="ECO:0000256" key="4">
    <source>
        <dbReference type="ARBA" id="ARBA00022723"/>
    </source>
</evidence>
<dbReference type="SMART" id="SM00729">
    <property type="entry name" value="Elp3"/>
    <property type="match status" value="1"/>
</dbReference>